<dbReference type="EMBL" id="HBJB01001354">
    <property type="protein sequence ID" value="CAE0841521.1"/>
    <property type="molecule type" value="Transcribed_RNA"/>
</dbReference>
<sequence length="868" mass="93541">MRCITVLSCVAFATNMHVALDGNIAVESASRVSPRLQTLTTLQQRASELMQSKLSPDAAKVVTDILIPTVQNDIVTSIEKEFQTAQSQLQGLVDALQTSTDWAVSGLQTAVFRDNELLQCREIEKQKLIEYEQCEATKSSTCATKQQQCTDQLAAAKLKCEAAAAAAKVQPAKFCAPEECDFKENPTCGSADVQLQADAWLAEVRSKMETYQKLAEECSTVTSEASAACAESESYCAGDHCEGQRSAADQQHASCTESHESAVLAKCDFGRAAQTKCADLSAVHALIAKIKDSNRQDAWSEPDRVAEFAAVQRLLCLLQALHDEGDLSQEATAACAAKTPYPNTFDYFDERIAELTAADSISCNEDSFSFSGFEWNTGLTSAAFVKRTSNTAFSVDMASPPFEFCSDEVAVAIDLQVTNGAVVKSPQNTWGPYATCPEGYQVLGLGRIDMLGWAGNQNVNDFECNDNGCRAWCHNVECDVAARCGKASNLKLVNGNVVNHQQVNQWSEYSTCPSGYMPIGLAKIDLHGEDSDVNVNDFECNELGCRAWCESTTCSVTVRCAQATNLDVTVGTLGTTAPDQWSDKMPCPEGYVALSMARLDLHSNDEVANVGDMECTDEGCRAWCHNSDCSLRSMCGKTFHKDELHVTPGTVIKSPANQAGPSSTCPSGHKVVGLARLDMISGEHNANVNDFACDDYGCHAWCHNTECWVVARCARAPGLEATSGPLIHAPGNQWSEFSNCPSGYVAAGLGRVDIIGGENDDNVNDFDCNEKGCRVWCESTDCRVQPRCVKGPGFSVMMGATVEGNENTWSPVSECPTGSTSLSLSRIDIKGGGSAAQVNDLHCTNQGCRAWCHNTKCSVRSTCAKYDP</sequence>
<name>A0A7S4GML9_OXYMA</name>
<reference evidence="1" key="1">
    <citation type="submission" date="2021-01" db="EMBL/GenBank/DDBJ databases">
        <authorList>
            <person name="Corre E."/>
            <person name="Pelletier E."/>
            <person name="Niang G."/>
            <person name="Scheremetjew M."/>
            <person name="Finn R."/>
            <person name="Kale V."/>
            <person name="Holt S."/>
            <person name="Cochrane G."/>
            <person name="Meng A."/>
            <person name="Brown T."/>
            <person name="Cohen L."/>
        </authorList>
    </citation>
    <scope>NUCLEOTIDE SEQUENCE</scope>
    <source>
        <strain evidence="1">LB1974</strain>
    </source>
</reference>
<evidence type="ECO:0000313" key="1">
    <source>
        <dbReference type="EMBL" id="CAE0841521.1"/>
    </source>
</evidence>
<proteinExistence type="predicted"/>
<gene>
    <name evidence="1" type="ORF">OMAR00294_LOCUS1192</name>
</gene>
<dbReference type="AlphaFoldDB" id="A0A7S4GML9"/>
<accession>A0A7S4GML9</accession>
<organism evidence="1">
    <name type="scientific">Oxyrrhis marina</name>
    <name type="common">Dinoflagellate</name>
    <dbReference type="NCBI Taxonomy" id="2969"/>
    <lineage>
        <taxon>Eukaryota</taxon>
        <taxon>Sar</taxon>
        <taxon>Alveolata</taxon>
        <taxon>Dinophyceae</taxon>
        <taxon>Oxyrrhinales</taxon>
        <taxon>Oxyrrhinaceae</taxon>
        <taxon>Oxyrrhis</taxon>
    </lineage>
</organism>
<protein>
    <submittedName>
        <fullName evidence="1">Uncharacterized protein</fullName>
    </submittedName>
</protein>